<dbReference type="SUPFAM" id="SSF82282">
    <property type="entry name" value="Homocysteine S-methyltransferase"/>
    <property type="match status" value="1"/>
</dbReference>
<proteinExistence type="predicted"/>
<feature type="binding site" evidence="3">
    <location>
        <position position="295"/>
    </location>
    <ligand>
        <name>Zn(2+)</name>
        <dbReference type="ChEBI" id="CHEBI:29105"/>
    </ligand>
</feature>
<gene>
    <name evidence="5" type="ORF">MCHLDSM_01593</name>
</gene>
<dbReference type="InterPro" id="IPR003726">
    <property type="entry name" value="HCY_dom"/>
</dbReference>
<dbReference type="PANTHER" id="PTHR11103">
    <property type="entry name" value="SLR1189 PROTEIN"/>
    <property type="match status" value="1"/>
</dbReference>
<feature type="binding site" evidence="3">
    <location>
        <position position="224"/>
    </location>
    <ligand>
        <name>Zn(2+)</name>
        <dbReference type="ChEBI" id="CHEBI:29105"/>
    </ligand>
</feature>
<evidence type="ECO:0000256" key="2">
    <source>
        <dbReference type="ARBA" id="ARBA00022679"/>
    </source>
</evidence>
<protein>
    <submittedName>
        <fullName evidence="5">Bifunctional homocysteine S-methyltransferase/5,10-methylenetetrahydrofolate reductase protein</fullName>
    </submittedName>
</protein>
<dbReference type="STRING" id="37916.MCHLDSM_01593"/>
<accession>A0A0J6WHD8</accession>
<dbReference type="GO" id="GO:0046872">
    <property type="term" value="F:metal ion binding"/>
    <property type="evidence" value="ECO:0007669"/>
    <property type="project" value="UniProtKB-KW"/>
</dbReference>
<dbReference type="InterPro" id="IPR036589">
    <property type="entry name" value="HCY_dom_sf"/>
</dbReference>
<dbReference type="Pfam" id="PF02574">
    <property type="entry name" value="S-methyl_trans"/>
    <property type="match status" value="1"/>
</dbReference>
<keyword evidence="3" id="KW-0479">Metal-binding</keyword>
<dbReference type="Proteomes" id="UP000036513">
    <property type="component" value="Unassembled WGS sequence"/>
</dbReference>
<keyword evidence="3" id="KW-0862">Zinc</keyword>
<feature type="domain" description="Hcy-binding" evidence="4">
    <location>
        <begin position="3"/>
        <end position="309"/>
    </location>
</feature>
<comment type="caution">
    <text evidence="5">The sequence shown here is derived from an EMBL/GenBank/DDBJ whole genome shotgun (WGS) entry which is preliminary data.</text>
</comment>
<feature type="binding site" evidence="3">
    <location>
        <position position="294"/>
    </location>
    <ligand>
        <name>Zn(2+)</name>
        <dbReference type="ChEBI" id="CHEBI:29105"/>
    </ligand>
</feature>
<dbReference type="EMBL" id="JYNL01000014">
    <property type="protein sequence ID" value="KMO81132.1"/>
    <property type="molecule type" value="Genomic_DNA"/>
</dbReference>
<dbReference type="GO" id="GO:0008168">
    <property type="term" value="F:methyltransferase activity"/>
    <property type="evidence" value="ECO:0007669"/>
    <property type="project" value="UniProtKB-UniRule"/>
</dbReference>
<dbReference type="RefSeq" id="WP_063899037.1">
    <property type="nucleotide sequence ID" value="NZ_JYNL01000014.1"/>
</dbReference>
<dbReference type="GO" id="GO:0032259">
    <property type="term" value="P:methylation"/>
    <property type="evidence" value="ECO:0007669"/>
    <property type="project" value="UniProtKB-KW"/>
</dbReference>
<sequence length="327" mass="34734">MGQRSGRPAEGTGVCITDGGVETDLMFRRGVDVPHFAAFVLLDTAEGRSALRDYYTGYVSIAVASGRPLLLESPTWRANPDWGRLLGYDARDLERVNSAAIEFMADLRRDHVDAVGHILVSGTIGPRHDGYSASSEPHPDVAFDYHRPQLAVFAAGPADLATAYTITHIGEAIGIVRAARAEGLPIAVSFTVDADGRLLSGIDLAEAITAVDEAAPPDYFLVNCAHPNHIASAVGSEPADWSRRIAGIRANASTAGHADLDAAIARDDGTPGEFAAAQADLFDRLPHLSILGGCCGTDERHIDAMVRETSRRAAEFAPGTPTLEDQR</sequence>
<organism evidence="5 6">
    <name type="scientific">Mycolicibacterium chlorophenolicum</name>
    <dbReference type="NCBI Taxonomy" id="37916"/>
    <lineage>
        <taxon>Bacteria</taxon>
        <taxon>Bacillati</taxon>
        <taxon>Actinomycetota</taxon>
        <taxon>Actinomycetes</taxon>
        <taxon>Mycobacteriales</taxon>
        <taxon>Mycobacteriaceae</taxon>
        <taxon>Mycolicibacterium</taxon>
    </lineage>
</organism>
<evidence type="ECO:0000259" key="4">
    <source>
        <dbReference type="PROSITE" id="PS50970"/>
    </source>
</evidence>
<dbReference type="PANTHER" id="PTHR11103:SF18">
    <property type="entry name" value="SLR1189 PROTEIN"/>
    <property type="match status" value="1"/>
</dbReference>
<dbReference type="AlphaFoldDB" id="A0A0J6WHD8"/>
<dbReference type="Gene3D" id="3.20.20.330">
    <property type="entry name" value="Homocysteine-binding-like domain"/>
    <property type="match status" value="1"/>
</dbReference>
<evidence type="ECO:0000313" key="5">
    <source>
        <dbReference type="EMBL" id="KMO81132.1"/>
    </source>
</evidence>
<evidence type="ECO:0000256" key="1">
    <source>
        <dbReference type="ARBA" id="ARBA00022603"/>
    </source>
</evidence>
<evidence type="ECO:0000256" key="3">
    <source>
        <dbReference type="PROSITE-ProRule" id="PRU00333"/>
    </source>
</evidence>
<keyword evidence="2 3" id="KW-0808">Transferase</keyword>
<reference evidence="5 6" key="1">
    <citation type="journal article" date="2015" name="Genome Biol. Evol.">
        <title>Characterization of Three Mycobacterium spp. with Potential Use in Bioremediation by Genome Sequencing and Comparative Genomics.</title>
        <authorList>
            <person name="Das S."/>
            <person name="Pettersson B.M."/>
            <person name="Behra P.R."/>
            <person name="Ramesh M."/>
            <person name="Dasgupta S."/>
            <person name="Bhattacharya A."/>
            <person name="Kirsebom L.A."/>
        </authorList>
    </citation>
    <scope>NUCLEOTIDE SEQUENCE [LARGE SCALE GENOMIC DNA]</scope>
    <source>
        <strain evidence="5 6">DSM 43826</strain>
    </source>
</reference>
<comment type="cofactor">
    <cofactor evidence="3">
        <name>Zn(2+)</name>
        <dbReference type="ChEBI" id="CHEBI:29105"/>
    </cofactor>
</comment>
<dbReference type="PROSITE" id="PS50970">
    <property type="entry name" value="HCY"/>
    <property type="match status" value="1"/>
</dbReference>
<dbReference type="PATRIC" id="fig|37916.4.peg.1490"/>
<name>A0A0J6WHD8_9MYCO</name>
<keyword evidence="1 3" id="KW-0489">Methyltransferase</keyword>
<evidence type="ECO:0000313" key="6">
    <source>
        <dbReference type="Proteomes" id="UP000036513"/>
    </source>
</evidence>
<keyword evidence="6" id="KW-1185">Reference proteome</keyword>